<dbReference type="Proteomes" id="UP000216984">
    <property type="component" value="Unassembled WGS sequence"/>
</dbReference>
<reference evidence="1 2" key="1">
    <citation type="submission" date="2017-06" db="EMBL/GenBank/DDBJ databases">
        <title>Draft genome sequence of the halophilic bacterium Marinobacter vinifirmus FB1.</title>
        <authorList>
            <person name="Stepanov V.G."/>
            <person name="Roberts D.J."/>
            <person name="Fox G.E."/>
        </authorList>
    </citation>
    <scope>NUCLEOTIDE SEQUENCE [LARGE SCALE GENOMIC DNA]</scope>
    <source>
        <strain evidence="1 2">FB1</strain>
    </source>
</reference>
<gene>
    <name evidence="1" type="ORF">B9Q17_07500</name>
</gene>
<evidence type="ECO:0000313" key="1">
    <source>
        <dbReference type="EMBL" id="OZC35052.1"/>
    </source>
</evidence>
<dbReference type="EMBL" id="NEFY01000016">
    <property type="protein sequence ID" value="OZC35052.1"/>
    <property type="molecule type" value="Genomic_DNA"/>
</dbReference>
<dbReference type="AlphaFoldDB" id="A0A7Z1ILW3"/>
<accession>A0A7Z1ILW3</accession>
<proteinExistence type="predicted"/>
<sequence length="79" mass="9303">MRFNQRNPHHQRVNNVVSSELFQLMLDITYAYGSYGYRSYCVAALMREGRINIRERAEQIVDRELARREPRQWSVGGAA</sequence>
<organism evidence="1 2">
    <name type="scientific">Marinobacter vinifirmus</name>
    <dbReference type="NCBI Taxonomy" id="355591"/>
    <lineage>
        <taxon>Bacteria</taxon>
        <taxon>Pseudomonadati</taxon>
        <taxon>Pseudomonadota</taxon>
        <taxon>Gammaproteobacteria</taxon>
        <taxon>Pseudomonadales</taxon>
        <taxon>Marinobacteraceae</taxon>
        <taxon>Marinobacter</taxon>
    </lineage>
</organism>
<protein>
    <submittedName>
        <fullName evidence="1">Uncharacterized protein</fullName>
    </submittedName>
</protein>
<evidence type="ECO:0000313" key="2">
    <source>
        <dbReference type="Proteomes" id="UP000216984"/>
    </source>
</evidence>
<dbReference type="RefSeq" id="WP_094625782.1">
    <property type="nucleotide sequence ID" value="NZ_NEFY01000016.1"/>
</dbReference>
<comment type="caution">
    <text evidence="1">The sequence shown here is derived from an EMBL/GenBank/DDBJ whole genome shotgun (WGS) entry which is preliminary data.</text>
</comment>
<keyword evidence="2" id="KW-1185">Reference proteome</keyword>
<name>A0A7Z1ILW3_9GAMM</name>